<sequence length="567" mass="64324">MSRLHNHKYYDHDDRGGGGSNIRKVSFKNNYGRIHKSKKGDKTRGKFFARIKTDDDDVDMGGCEIQGYRVGKRRNFKDRARSPSLRQDTLRPCDWYKIKIPFGSKYDKNNILQMLLKYLAPNVFVPVSYANVGTHAVFYVDDMKAAQLLQEANRKITLPDGHKMIVKVHEGRPPQVPMNDELKEKIKAAMCKRYIAENKALDLSKFVKDPEFSPGIFVTLSRPSVLRAVLQIISEHIPDLFALDLTGNKIQSIDDGSSIEFQKLKNLRILHLGENNIKYYAALNPLKGLELNELVLKDNPVVELCSDRAHFVSEIRRRFPKLTKLDNVELPPVISFDVGEEESKLPTPKGYFICNPEGGGFVPEFLKQFIAMYDSDKRSELAVAYHENSNFSMCSFVVPTSSMSPPNHRLNVYHHESRNLMKVPYYLKRRSRLHIGRSNIVKLLEKLPKTQHDLSSFVVDLPVFTPTLISLSVSGVFREPSNSAESSWPVRHFSRAFVIVPFRQGFCIINDSLFISNATEEEKATFFKAEPQNATPLQSPSSSKVDSSTCGAHRRFRSSSDGSDSGS</sequence>
<feature type="region of interest" description="Disordered" evidence="9">
    <location>
        <begin position="1"/>
        <end position="22"/>
    </location>
</feature>
<dbReference type="PANTHER" id="PTHR10662">
    <property type="entry name" value="NUCLEAR RNA EXPORT FACTOR"/>
    <property type="match status" value="1"/>
</dbReference>
<dbReference type="InterPro" id="IPR012677">
    <property type="entry name" value="Nucleotide-bd_a/b_plait_sf"/>
</dbReference>
<accession>A0AAW2IF78</accession>
<keyword evidence="8" id="KW-0539">Nucleus</keyword>
<evidence type="ECO:0000256" key="1">
    <source>
        <dbReference type="ARBA" id="ARBA00004123"/>
    </source>
</evidence>
<keyword evidence="5" id="KW-0677">Repeat</keyword>
<dbReference type="InterPro" id="IPR002075">
    <property type="entry name" value="NTF2_dom"/>
</dbReference>
<evidence type="ECO:0000256" key="7">
    <source>
        <dbReference type="ARBA" id="ARBA00022884"/>
    </source>
</evidence>
<proteinExistence type="inferred from homology"/>
<keyword evidence="4" id="KW-0433">Leucine-rich repeat</keyword>
<evidence type="ECO:0000313" key="11">
    <source>
        <dbReference type="EMBL" id="KAL0280869.1"/>
    </source>
</evidence>
<dbReference type="GO" id="GO:0003723">
    <property type="term" value="F:RNA binding"/>
    <property type="evidence" value="ECO:0007669"/>
    <property type="project" value="UniProtKB-KW"/>
</dbReference>
<dbReference type="InterPro" id="IPR018222">
    <property type="entry name" value="Nuclear_transport_factor_2_euk"/>
</dbReference>
<protein>
    <recommendedName>
        <fullName evidence="10">NTF2 domain-containing protein</fullName>
    </recommendedName>
</protein>
<dbReference type="SUPFAM" id="SSF54427">
    <property type="entry name" value="NTF2-like"/>
    <property type="match status" value="1"/>
</dbReference>
<evidence type="ECO:0000256" key="5">
    <source>
        <dbReference type="ARBA" id="ARBA00022737"/>
    </source>
</evidence>
<evidence type="ECO:0000256" key="6">
    <source>
        <dbReference type="ARBA" id="ARBA00022816"/>
    </source>
</evidence>
<dbReference type="Gene3D" id="3.30.70.330">
    <property type="match status" value="1"/>
</dbReference>
<comment type="caution">
    <text evidence="11">The sequence shown here is derived from an EMBL/GenBank/DDBJ whole genome shotgun (WGS) entry which is preliminary data.</text>
</comment>
<keyword evidence="7" id="KW-0694">RNA-binding</keyword>
<comment type="subcellular location">
    <subcellularLocation>
        <location evidence="1">Nucleus</location>
    </subcellularLocation>
</comment>
<evidence type="ECO:0000256" key="3">
    <source>
        <dbReference type="ARBA" id="ARBA00022448"/>
    </source>
</evidence>
<dbReference type="InterPro" id="IPR015245">
    <property type="entry name" value="Tap_RNA-bd"/>
</dbReference>
<dbReference type="SUPFAM" id="SSF52058">
    <property type="entry name" value="L domain-like"/>
    <property type="match status" value="1"/>
</dbReference>
<dbReference type="Gene3D" id="3.10.450.50">
    <property type="match status" value="1"/>
</dbReference>
<gene>
    <name evidence="11" type="ORF">PYX00_002033</name>
</gene>
<evidence type="ECO:0000256" key="4">
    <source>
        <dbReference type="ARBA" id="ARBA00022614"/>
    </source>
</evidence>
<feature type="domain" description="NTF2" evidence="10">
    <location>
        <begin position="361"/>
        <end position="515"/>
    </location>
</feature>
<dbReference type="InterPro" id="IPR030217">
    <property type="entry name" value="NXF_fam"/>
</dbReference>
<dbReference type="PROSITE" id="PS51450">
    <property type="entry name" value="LRR"/>
    <property type="match status" value="2"/>
</dbReference>
<dbReference type="AlphaFoldDB" id="A0AAW2IF78"/>
<evidence type="ECO:0000256" key="8">
    <source>
        <dbReference type="ARBA" id="ARBA00023242"/>
    </source>
</evidence>
<dbReference type="GO" id="GO:0016973">
    <property type="term" value="P:poly(A)+ mRNA export from nucleus"/>
    <property type="evidence" value="ECO:0007669"/>
    <property type="project" value="TreeGrafter"/>
</dbReference>
<dbReference type="PANTHER" id="PTHR10662:SF22">
    <property type="entry name" value="NUCLEAR RNA EXPORT FACTOR 1"/>
    <property type="match status" value="1"/>
</dbReference>
<comment type="similarity">
    <text evidence="2">Belongs to the NXF family.</text>
</comment>
<dbReference type="EMBL" id="JARGDH010000001">
    <property type="protein sequence ID" value="KAL0280869.1"/>
    <property type="molecule type" value="Genomic_DNA"/>
</dbReference>
<evidence type="ECO:0000259" key="10">
    <source>
        <dbReference type="PROSITE" id="PS50177"/>
    </source>
</evidence>
<reference evidence="11" key="1">
    <citation type="journal article" date="2024" name="Gigascience">
        <title>Chromosome-level genome of the poultry shaft louse Menopon gallinae provides insight into the host-switching and adaptive evolution of parasitic lice.</title>
        <authorList>
            <person name="Xu Y."/>
            <person name="Ma L."/>
            <person name="Liu S."/>
            <person name="Liang Y."/>
            <person name="Liu Q."/>
            <person name="He Z."/>
            <person name="Tian L."/>
            <person name="Duan Y."/>
            <person name="Cai W."/>
            <person name="Li H."/>
            <person name="Song F."/>
        </authorList>
    </citation>
    <scope>NUCLEOTIDE SEQUENCE</scope>
    <source>
        <strain evidence="11">Cailab_2023a</strain>
    </source>
</reference>
<organism evidence="11">
    <name type="scientific">Menopon gallinae</name>
    <name type="common">poultry shaft louse</name>
    <dbReference type="NCBI Taxonomy" id="328185"/>
    <lineage>
        <taxon>Eukaryota</taxon>
        <taxon>Metazoa</taxon>
        <taxon>Ecdysozoa</taxon>
        <taxon>Arthropoda</taxon>
        <taxon>Hexapoda</taxon>
        <taxon>Insecta</taxon>
        <taxon>Pterygota</taxon>
        <taxon>Neoptera</taxon>
        <taxon>Paraneoptera</taxon>
        <taxon>Psocodea</taxon>
        <taxon>Troctomorpha</taxon>
        <taxon>Phthiraptera</taxon>
        <taxon>Amblycera</taxon>
        <taxon>Menoponidae</taxon>
        <taxon>Menopon</taxon>
    </lineage>
</organism>
<dbReference type="Pfam" id="PF24048">
    <property type="entry name" value="LRR_NXF1-5"/>
    <property type="match status" value="1"/>
</dbReference>
<dbReference type="SUPFAM" id="SSF54928">
    <property type="entry name" value="RNA-binding domain, RBD"/>
    <property type="match status" value="1"/>
</dbReference>
<dbReference type="FunFam" id="3.80.10.10:FF:000384">
    <property type="entry name" value="Nuclear RNA export factor 1"/>
    <property type="match status" value="1"/>
</dbReference>
<dbReference type="InterPro" id="IPR001611">
    <property type="entry name" value="Leu-rich_rpt"/>
</dbReference>
<evidence type="ECO:0000256" key="2">
    <source>
        <dbReference type="ARBA" id="ARBA00009285"/>
    </source>
</evidence>
<dbReference type="Gene3D" id="3.80.10.10">
    <property type="entry name" value="Ribonuclease Inhibitor"/>
    <property type="match status" value="1"/>
</dbReference>
<dbReference type="Pfam" id="PF09162">
    <property type="entry name" value="Tap-RNA_bind"/>
    <property type="match status" value="1"/>
</dbReference>
<name>A0AAW2IF78_9NEOP</name>
<dbReference type="InterPro" id="IPR035979">
    <property type="entry name" value="RBD_domain_sf"/>
</dbReference>
<dbReference type="GO" id="GO:0005737">
    <property type="term" value="C:cytoplasm"/>
    <property type="evidence" value="ECO:0007669"/>
    <property type="project" value="InterPro"/>
</dbReference>
<feature type="region of interest" description="Disordered" evidence="9">
    <location>
        <begin position="528"/>
        <end position="567"/>
    </location>
</feature>
<feature type="compositionally biased region" description="Polar residues" evidence="9">
    <location>
        <begin position="532"/>
        <end position="550"/>
    </location>
</feature>
<dbReference type="FunFam" id="3.10.450.50:FF:000004">
    <property type="entry name" value="Nuclear RNA export factor 1"/>
    <property type="match status" value="1"/>
</dbReference>
<keyword evidence="6" id="KW-0509">mRNA transport</keyword>
<dbReference type="InterPro" id="IPR057125">
    <property type="entry name" value="NXF1/2/3/5-like_LRR"/>
</dbReference>
<evidence type="ECO:0000256" key="9">
    <source>
        <dbReference type="SAM" id="MobiDB-lite"/>
    </source>
</evidence>
<dbReference type="GO" id="GO:0005634">
    <property type="term" value="C:nucleus"/>
    <property type="evidence" value="ECO:0007669"/>
    <property type="project" value="UniProtKB-SubCell"/>
</dbReference>
<dbReference type="Pfam" id="PF22602">
    <property type="entry name" value="NXF_NTF2"/>
    <property type="match status" value="1"/>
</dbReference>
<dbReference type="InterPro" id="IPR032675">
    <property type="entry name" value="LRR_dom_sf"/>
</dbReference>
<keyword evidence="3" id="KW-0813">Transport</keyword>
<dbReference type="InterPro" id="IPR032710">
    <property type="entry name" value="NTF2-like_dom_sf"/>
</dbReference>
<dbReference type="PROSITE" id="PS50177">
    <property type="entry name" value="NTF2_DOMAIN"/>
    <property type="match status" value="1"/>
</dbReference>